<keyword evidence="3 5" id="KW-0378">Hydrolase</keyword>
<feature type="active site" description="Charge relay system" evidence="5">
    <location>
        <position position="832"/>
    </location>
</feature>
<dbReference type="SUPFAM" id="SSF52743">
    <property type="entry name" value="Subtilisin-like"/>
    <property type="match status" value="1"/>
</dbReference>
<dbReference type="PANTHER" id="PTHR43399:SF4">
    <property type="entry name" value="CELL WALL-ASSOCIATED PROTEASE"/>
    <property type="match status" value="1"/>
</dbReference>
<dbReference type="PANTHER" id="PTHR43399">
    <property type="entry name" value="SUBTILISIN-RELATED"/>
    <property type="match status" value="1"/>
</dbReference>
<evidence type="ECO:0008006" key="10">
    <source>
        <dbReference type="Google" id="ProtNLM"/>
    </source>
</evidence>
<dbReference type="InterPro" id="IPR036852">
    <property type="entry name" value="Peptidase_S8/S53_dom_sf"/>
</dbReference>
<sequence length="928" mass="105072">MSETSPFTVAEKWQALHAVLPVFYSASLEPIDGGVNHGDSGAMDDVDSVHLQHAITALRTDLKLNMLRQSHIGTQWLLRRDIDLESLAGGLQILFEAMESLFNEDFCPWPRHELHIASADANPNLKRYPRLMLLWETLQMHEIGRRGTHDQPYDWDQWILPKLGNSSPKVKEAFMRIKPSWRQRYSLDSVGELSRHICFPRDYEELKMLRKIFSHFRLEMENITGQRIPRYRPEVRINPFTTLDAQTIQQAHGIAAACTWLFTQIAASSAYGNHHRAKLHLPGFKKDQLKLDISICQGTDMVPAVFTRSLDRPPNETFDPRDIFLLDSSNPERSGILHFAFNQDFIWIQHTGGEVQSLSSSGGEEALDLHLGNLDTFPPMHRKMTSVLFAASMFQLSDTPWVDPRLDLARAFVPMPIIHANLQQWYPRIYCNLELGQTTSPQSDNIAALGVLLMQLEAARKSEWLPDADKDWITGQRSNHFRLFRMLGDMELKGRVSDGYRQIARACLEFDGLVDDLEHPEIGVQRKALTIIYKCILGPLHEQATSHFGDLKDHFNGIFGYEPFSVPTAGSHLATAKSLTLFDDEDSRPSEEKKALHPKKGTVAFAKQIYSNRKMSRKFRQNLEPFFSPPKIRIAVLDSGVDANDFAIHYGIEQRQINYEKSKTFVHPNEKGSDNWRKDTCGHGTHVTELLLETAPAAEIFVGKISTDKVINQEYMPGIAEAINWAANECGADIISLSFGYEDHDDLIERALKNAISKGKLIIAAASNNGGLKGRSRPARREGVLCIHATDGKGNKGDMNPSPQKRSDNFATLGVNVSFHNDQGEMWKSGTSFATPIAVGFAAAVLEFARYREVTGRPISRSRLLGEKRGMEAVFRMMSEERDGYDFIHPFRIWGDKHCKHENDCTCWREKPDEAKVARVFEDALEDL</sequence>
<dbReference type="Proteomes" id="UP000544331">
    <property type="component" value="Unassembled WGS sequence"/>
</dbReference>
<proteinExistence type="inferred from homology"/>
<gene>
    <name evidence="8" type="ORF">FMUND_12223</name>
</gene>
<feature type="active site" description="Charge relay system" evidence="5">
    <location>
        <position position="683"/>
    </location>
</feature>
<dbReference type="EMBL" id="JAAOAN010000492">
    <property type="protein sequence ID" value="KAF5705144.1"/>
    <property type="molecule type" value="Genomic_DNA"/>
</dbReference>
<protein>
    <recommendedName>
        <fullName evidence="10">Peptidase S8/S53 domain-containing protein</fullName>
    </recommendedName>
</protein>
<dbReference type="InterPro" id="IPR015500">
    <property type="entry name" value="Peptidase_S8_subtilisin-rel"/>
</dbReference>
<organism evidence="8 9">
    <name type="scientific">Fusarium mundagurra</name>
    <dbReference type="NCBI Taxonomy" id="1567541"/>
    <lineage>
        <taxon>Eukaryota</taxon>
        <taxon>Fungi</taxon>
        <taxon>Dikarya</taxon>
        <taxon>Ascomycota</taxon>
        <taxon>Pezizomycotina</taxon>
        <taxon>Sordariomycetes</taxon>
        <taxon>Hypocreomycetidae</taxon>
        <taxon>Hypocreales</taxon>
        <taxon>Nectriaceae</taxon>
        <taxon>Fusarium</taxon>
        <taxon>Fusarium fujikuroi species complex</taxon>
    </lineage>
</organism>
<evidence type="ECO:0000256" key="3">
    <source>
        <dbReference type="ARBA" id="ARBA00022801"/>
    </source>
</evidence>
<comment type="similarity">
    <text evidence="1 5">Belongs to the peptidase S8 family.</text>
</comment>
<feature type="domain" description="Peptidase S8/S53" evidence="6">
    <location>
        <begin position="632"/>
        <end position="848"/>
    </location>
</feature>
<dbReference type="InterPro" id="IPR051048">
    <property type="entry name" value="Peptidase_S8/S53_subtilisin"/>
</dbReference>
<evidence type="ECO:0000259" key="7">
    <source>
        <dbReference type="Pfam" id="PF24476"/>
    </source>
</evidence>
<comment type="caution">
    <text evidence="8">The sequence shown here is derived from an EMBL/GenBank/DDBJ whole genome shotgun (WGS) entry which is preliminary data.</text>
</comment>
<feature type="domain" description="DUF7580" evidence="7">
    <location>
        <begin position="254"/>
        <end position="544"/>
    </location>
</feature>
<dbReference type="Pfam" id="PF24476">
    <property type="entry name" value="DUF7580"/>
    <property type="match status" value="1"/>
</dbReference>
<dbReference type="Pfam" id="PF00082">
    <property type="entry name" value="Peptidase_S8"/>
    <property type="match status" value="1"/>
</dbReference>
<dbReference type="AlphaFoldDB" id="A0A8H5Y3U3"/>
<dbReference type="GO" id="GO:0004252">
    <property type="term" value="F:serine-type endopeptidase activity"/>
    <property type="evidence" value="ECO:0007669"/>
    <property type="project" value="UniProtKB-UniRule"/>
</dbReference>
<reference evidence="8 9" key="1">
    <citation type="submission" date="2020-05" db="EMBL/GenBank/DDBJ databases">
        <title>Identification and distribution of gene clusters putatively required for synthesis of sphingolipid metabolism inhibitors in phylogenetically diverse species of the filamentous fungus Fusarium.</title>
        <authorList>
            <person name="Kim H.-S."/>
            <person name="Busman M."/>
            <person name="Brown D.W."/>
            <person name="Divon H."/>
            <person name="Uhlig S."/>
            <person name="Proctor R.H."/>
        </authorList>
    </citation>
    <scope>NUCLEOTIDE SEQUENCE [LARGE SCALE GENOMIC DNA]</scope>
    <source>
        <strain evidence="8 9">NRRL 66235</strain>
    </source>
</reference>
<dbReference type="PROSITE" id="PS00138">
    <property type="entry name" value="SUBTILASE_SER"/>
    <property type="match status" value="1"/>
</dbReference>
<evidence type="ECO:0000256" key="2">
    <source>
        <dbReference type="ARBA" id="ARBA00022670"/>
    </source>
</evidence>
<dbReference type="InterPro" id="IPR023828">
    <property type="entry name" value="Peptidase_S8_Ser-AS"/>
</dbReference>
<evidence type="ECO:0000259" key="6">
    <source>
        <dbReference type="Pfam" id="PF00082"/>
    </source>
</evidence>
<accession>A0A8H5Y3U3</accession>
<dbReference type="PRINTS" id="PR00723">
    <property type="entry name" value="SUBTILISIN"/>
</dbReference>
<dbReference type="GO" id="GO:0006508">
    <property type="term" value="P:proteolysis"/>
    <property type="evidence" value="ECO:0007669"/>
    <property type="project" value="UniProtKB-KW"/>
</dbReference>
<dbReference type="OrthoDB" id="206201at2759"/>
<evidence type="ECO:0000256" key="5">
    <source>
        <dbReference type="PROSITE-ProRule" id="PRU01240"/>
    </source>
</evidence>
<keyword evidence="4 5" id="KW-0720">Serine protease</keyword>
<dbReference type="InterPro" id="IPR000209">
    <property type="entry name" value="Peptidase_S8/S53_dom"/>
</dbReference>
<dbReference type="PROSITE" id="PS51892">
    <property type="entry name" value="SUBTILASE"/>
    <property type="match status" value="1"/>
</dbReference>
<name>A0A8H5Y3U3_9HYPO</name>
<evidence type="ECO:0000256" key="4">
    <source>
        <dbReference type="ARBA" id="ARBA00022825"/>
    </source>
</evidence>
<dbReference type="InterPro" id="IPR056002">
    <property type="entry name" value="DUF7580"/>
</dbReference>
<dbReference type="Gene3D" id="3.40.50.200">
    <property type="entry name" value="Peptidase S8/S53 domain"/>
    <property type="match status" value="1"/>
</dbReference>
<evidence type="ECO:0000313" key="9">
    <source>
        <dbReference type="Proteomes" id="UP000544331"/>
    </source>
</evidence>
<keyword evidence="9" id="KW-1185">Reference proteome</keyword>
<dbReference type="CDD" id="cd00306">
    <property type="entry name" value="Peptidases_S8_S53"/>
    <property type="match status" value="1"/>
</dbReference>
<evidence type="ECO:0000313" key="8">
    <source>
        <dbReference type="EMBL" id="KAF5705144.1"/>
    </source>
</evidence>
<keyword evidence="2 5" id="KW-0645">Protease</keyword>
<feature type="active site" description="Charge relay system" evidence="5">
    <location>
        <position position="638"/>
    </location>
</feature>
<evidence type="ECO:0000256" key="1">
    <source>
        <dbReference type="ARBA" id="ARBA00011073"/>
    </source>
</evidence>